<feature type="compositionally biased region" description="Low complexity" evidence="1">
    <location>
        <begin position="10"/>
        <end position="21"/>
    </location>
</feature>
<keyword evidence="4" id="KW-1185">Reference proteome</keyword>
<evidence type="ECO:0000313" key="4">
    <source>
        <dbReference type="Proteomes" id="UP001141434"/>
    </source>
</evidence>
<dbReference type="RefSeq" id="XP_056513490.1">
    <property type="nucleotide sequence ID" value="XM_056652423.1"/>
</dbReference>
<sequence>MTIPKKNTVKGASASASAAGKGKATMAKPDFHFISRNPPWTYLKLRLIPQPGSTPPPPVDALSARTYLTSALLQFLGLTGTSISVDILKIQHGSPMPAANIHSVAAGQPLGPRRWDTVWIRVPREDAAAVIAALSSWIGSGGNGASTSIAWMVCGKANFLGALVSSSGAGLFAR</sequence>
<feature type="region of interest" description="Disordered" evidence="1">
    <location>
        <begin position="1"/>
        <end position="21"/>
    </location>
</feature>
<name>A0A9W9FQL6_9EURO</name>
<dbReference type="GO" id="GO:0000294">
    <property type="term" value="P:nuclear-transcribed mRNA catabolic process, RNase MRP-dependent"/>
    <property type="evidence" value="ECO:0007669"/>
    <property type="project" value="TreeGrafter"/>
</dbReference>
<dbReference type="GO" id="GO:0004526">
    <property type="term" value="F:ribonuclease P activity"/>
    <property type="evidence" value="ECO:0007669"/>
    <property type="project" value="TreeGrafter"/>
</dbReference>
<dbReference type="GO" id="GO:0000171">
    <property type="term" value="F:ribonuclease MRP activity"/>
    <property type="evidence" value="ECO:0007669"/>
    <property type="project" value="TreeGrafter"/>
</dbReference>
<dbReference type="Proteomes" id="UP001141434">
    <property type="component" value="Unassembled WGS sequence"/>
</dbReference>
<evidence type="ECO:0000313" key="3">
    <source>
        <dbReference type="EMBL" id="KAJ5104494.1"/>
    </source>
</evidence>
<proteinExistence type="predicted"/>
<gene>
    <name evidence="3" type="ORF">NUU61_001841</name>
</gene>
<dbReference type="Pfam" id="PF20976">
    <property type="entry name" value="Pop8"/>
    <property type="match status" value="1"/>
</dbReference>
<dbReference type="GeneID" id="81391591"/>
<dbReference type="PANTHER" id="PTHR28173:SF1">
    <property type="entry name" value="RIBONUCLEASES P_MRP PROTEIN SUBUNIT POP8"/>
    <property type="match status" value="1"/>
</dbReference>
<reference evidence="3" key="2">
    <citation type="journal article" date="2023" name="IMA Fungus">
        <title>Comparative genomic study of the Penicillium genus elucidates a diverse pangenome and 15 lateral gene transfer events.</title>
        <authorList>
            <person name="Petersen C."/>
            <person name="Sorensen T."/>
            <person name="Nielsen M.R."/>
            <person name="Sondergaard T.E."/>
            <person name="Sorensen J.L."/>
            <person name="Fitzpatrick D.A."/>
            <person name="Frisvad J.C."/>
            <person name="Nielsen K.L."/>
        </authorList>
    </citation>
    <scope>NUCLEOTIDE SEQUENCE</scope>
    <source>
        <strain evidence="3">IBT 34128</strain>
    </source>
</reference>
<protein>
    <recommendedName>
        <fullName evidence="2">Ribonucleases P/MRP subunit Pop8-like domain-containing protein</fullName>
    </recommendedName>
</protein>
<organism evidence="3 4">
    <name type="scientific">Penicillium alfredii</name>
    <dbReference type="NCBI Taxonomy" id="1506179"/>
    <lineage>
        <taxon>Eukaryota</taxon>
        <taxon>Fungi</taxon>
        <taxon>Dikarya</taxon>
        <taxon>Ascomycota</taxon>
        <taxon>Pezizomycotina</taxon>
        <taxon>Eurotiomycetes</taxon>
        <taxon>Eurotiomycetidae</taxon>
        <taxon>Eurotiales</taxon>
        <taxon>Aspergillaceae</taxon>
        <taxon>Penicillium</taxon>
    </lineage>
</organism>
<reference evidence="3" key="1">
    <citation type="submission" date="2022-11" db="EMBL/GenBank/DDBJ databases">
        <authorList>
            <person name="Petersen C."/>
        </authorList>
    </citation>
    <scope>NUCLEOTIDE SEQUENCE</scope>
    <source>
        <strain evidence="3">IBT 34128</strain>
    </source>
</reference>
<evidence type="ECO:0000259" key="2">
    <source>
        <dbReference type="Pfam" id="PF20976"/>
    </source>
</evidence>
<comment type="caution">
    <text evidence="3">The sequence shown here is derived from an EMBL/GenBank/DDBJ whole genome shotgun (WGS) entry which is preliminary data.</text>
</comment>
<dbReference type="EMBL" id="JAPMSZ010000004">
    <property type="protein sequence ID" value="KAJ5104494.1"/>
    <property type="molecule type" value="Genomic_DNA"/>
</dbReference>
<dbReference type="PANTHER" id="PTHR28173">
    <property type="entry name" value="RIBONUCLEASES P/MRP PROTEIN SUBUNIT POP8"/>
    <property type="match status" value="1"/>
</dbReference>
<evidence type="ECO:0000256" key="1">
    <source>
        <dbReference type="SAM" id="MobiDB-lite"/>
    </source>
</evidence>
<dbReference type="GO" id="GO:0000172">
    <property type="term" value="C:ribonuclease MRP complex"/>
    <property type="evidence" value="ECO:0007669"/>
    <property type="project" value="InterPro"/>
</dbReference>
<feature type="domain" description="Ribonucleases P/MRP subunit Pop8-like" evidence="2">
    <location>
        <begin position="39"/>
        <end position="92"/>
    </location>
</feature>
<dbReference type="GO" id="GO:0034965">
    <property type="term" value="P:intronic box C/D snoRNA processing"/>
    <property type="evidence" value="ECO:0007669"/>
    <property type="project" value="TreeGrafter"/>
</dbReference>
<dbReference type="InterPro" id="IPR020347">
    <property type="entry name" value="Pop8"/>
</dbReference>
<accession>A0A9W9FQL6</accession>
<dbReference type="OrthoDB" id="5530243at2759"/>
<dbReference type="GO" id="GO:0008033">
    <property type="term" value="P:tRNA processing"/>
    <property type="evidence" value="ECO:0007669"/>
    <property type="project" value="InterPro"/>
</dbReference>
<dbReference type="InterPro" id="IPR049128">
    <property type="entry name" value="Pop8-like_dom"/>
</dbReference>
<dbReference type="AlphaFoldDB" id="A0A9W9FQL6"/>
<dbReference type="GO" id="GO:0005655">
    <property type="term" value="C:nucleolar ribonuclease P complex"/>
    <property type="evidence" value="ECO:0007669"/>
    <property type="project" value="InterPro"/>
</dbReference>